<evidence type="ECO:0000256" key="1">
    <source>
        <dbReference type="ARBA" id="ARBA00023172"/>
    </source>
</evidence>
<dbReference type="InterPro" id="IPR050090">
    <property type="entry name" value="Tyrosine_recombinase_XerCD"/>
</dbReference>
<evidence type="ECO:0000313" key="4">
    <source>
        <dbReference type="Proteomes" id="UP000290407"/>
    </source>
</evidence>
<name>A0A4V1RX01_9BACT</name>
<dbReference type="GO" id="GO:0015074">
    <property type="term" value="P:DNA integration"/>
    <property type="evidence" value="ECO:0007669"/>
    <property type="project" value="InterPro"/>
</dbReference>
<dbReference type="PANTHER" id="PTHR30349">
    <property type="entry name" value="PHAGE INTEGRASE-RELATED"/>
    <property type="match status" value="1"/>
</dbReference>
<dbReference type="Pfam" id="PF00589">
    <property type="entry name" value="Phage_integrase"/>
    <property type="match status" value="1"/>
</dbReference>
<dbReference type="PROSITE" id="PS51898">
    <property type="entry name" value="TYR_RECOMBINASE"/>
    <property type="match status" value="1"/>
</dbReference>
<evidence type="ECO:0000259" key="2">
    <source>
        <dbReference type="PROSITE" id="PS51898"/>
    </source>
</evidence>
<organism evidence="3 4">
    <name type="scientific">Spirosoma sordidisoli</name>
    <dbReference type="NCBI Taxonomy" id="2502893"/>
    <lineage>
        <taxon>Bacteria</taxon>
        <taxon>Pseudomonadati</taxon>
        <taxon>Bacteroidota</taxon>
        <taxon>Cytophagia</taxon>
        <taxon>Cytophagales</taxon>
        <taxon>Cytophagaceae</taxon>
        <taxon>Spirosoma</taxon>
    </lineage>
</organism>
<gene>
    <name evidence="3" type="ORF">EQG79_07990</name>
</gene>
<protein>
    <recommendedName>
        <fullName evidence="2">Tyr recombinase domain-containing protein</fullName>
    </recommendedName>
</protein>
<evidence type="ECO:0000313" key="3">
    <source>
        <dbReference type="EMBL" id="RYC72048.1"/>
    </source>
</evidence>
<dbReference type="CDD" id="cd01185">
    <property type="entry name" value="INTN1_C_like"/>
    <property type="match status" value="1"/>
</dbReference>
<dbReference type="Gene3D" id="1.10.443.10">
    <property type="entry name" value="Intergrase catalytic core"/>
    <property type="match status" value="1"/>
</dbReference>
<dbReference type="PANTHER" id="PTHR30349:SF64">
    <property type="entry name" value="PROPHAGE INTEGRASE INTD-RELATED"/>
    <property type="match status" value="1"/>
</dbReference>
<dbReference type="InterPro" id="IPR002104">
    <property type="entry name" value="Integrase_catalytic"/>
</dbReference>
<dbReference type="EMBL" id="SBLB01000001">
    <property type="protein sequence ID" value="RYC72048.1"/>
    <property type="molecule type" value="Genomic_DNA"/>
</dbReference>
<dbReference type="Proteomes" id="UP000290407">
    <property type="component" value="Unassembled WGS sequence"/>
</dbReference>
<proteinExistence type="predicted"/>
<dbReference type="GO" id="GO:0003677">
    <property type="term" value="F:DNA binding"/>
    <property type="evidence" value="ECO:0007669"/>
    <property type="project" value="InterPro"/>
</dbReference>
<keyword evidence="4" id="KW-1185">Reference proteome</keyword>
<sequence length="165" mass="18818">MPFRINFLTLYFPISCFTGLRISDAKAVAHDNLKGDWLVIKPHKSRRFQKVVRIPLHPLAKTLVTTTLGRLFETYSDQYTNRLLAGIGEAAGVDFKITTHTARHTFDTLFIELGGDVVTLKEYIGHSKIETTMKYVHISERRKKEKINVFDRIFTKHKKGGQGAA</sequence>
<dbReference type="InterPro" id="IPR013762">
    <property type="entry name" value="Integrase-like_cat_sf"/>
</dbReference>
<dbReference type="InterPro" id="IPR011010">
    <property type="entry name" value="DNA_brk_join_enz"/>
</dbReference>
<dbReference type="GO" id="GO:0006310">
    <property type="term" value="P:DNA recombination"/>
    <property type="evidence" value="ECO:0007669"/>
    <property type="project" value="UniProtKB-KW"/>
</dbReference>
<keyword evidence="1" id="KW-0233">DNA recombination</keyword>
<comment type="caution">
    <text evidence="3">The sequence shown here is derived from an EMBL/GenBank/DDBJ whole genome shotgun (WGS) entry which is preliminary data.</text>
</comment>
<reference evidence="3 4" key="1">
    <citation type="submission" date="2019-01" db="EMBL/GenBank/DDBJ databases">
        <title>Spirosoma flava sp. nov., a propanil-degrading bacterium isolated from herbicide-contaminated soil.</title>
        <authorList>
            <person name="Zhang L."/>
            <person name="Jiang J.-D."/>
        </authorList>
    </citation>
    <scope>NUCLEOTIDE SEQUENCE [LARGE SCALE GENOMIC DNA]</scope>
    <source>
        <strain evidence="3 4">TY50</strain>
    </source>
</reference>
<dbReference type="AlphaFoldDB" id="A0A4V1RX01"/>
<accession>A0A4V1RX01</accession>
<feature type="domain" description="Tyr recombinase" evidence="2">
    <location>
        <begin position="1"/>
        <end position="148"/>
    </location>
</feature>
<dbReference type="SUPFAM" id="SSF56349">
    <property type="entry name" value="DNA breaking-rejoining enzymes"/>
    <property type="match status" value="1"/>
</dbReference>